<sequence length="572" mass="64311">MTDEEVLQSFEESTKKAIDHQLHTLQSILAHQASVSYLQPYLSGHLPPIDAATFRRLVPLSSYDDYAGHIDNMANHPDHPPVLSVDPLHCFHYSSGTSGMKPKLIPCFDSALATAALKTTLQGFVAVRQKLFPPRPGVNKILLFLYEADTTTTPSGFQITSASILLLLNKEDWLQHRLSSPREVIFGQNIEHQMYCHLLCALGDSDVIDGVRSVYARLLVRAFGMLESKWEQLCNDLENGFPSLEISDAAMRESVCKVLGGPRVDLSRRIRLICEENNWAGIVSKLWPNVRYLQCITTGSMKQYYSKLKYYAGDVMVLGGNYGASECIVGLNLDITQPPETTRYVMLPTAAYFEFLPFDSDRRSAAAAGGGEETVDFSGVEEGKMYELVVTTYKGLYRYRLGDIVRVVGFHNSSPLIEFVMRSPKGAYEVMETDLISAMESFQLELRNHMGMEIVEYTTFLEPDTCPKQLKFFVEIENFMFLQQEKLQESVEALQRCCRSLENGRGAAYKVQRYWGEACSQLVSIVKPGSFDRIFQEATKNGAPASQYKSPKIIRNREIVSFLEASSLLTIC</sequence>
<reference evidence="5" key="1">
    <citation type="submission" date="2022-02" db="EMBL/GenBank/DDBJ databases">
        <authorList>
            <person name="Henning P.M."/>
            <person name="McCubbin A.G."/>
            <person name="Shore J.S."/>
        </authorList>
    </citation>
    <scope>NUCLEOTIDE SEQUENCE</scope>
    <source>
        <strain evidence="5">F60SS</strain>
        <tissue evidence="5">Leaves</tissue>
    </source>
</reference>
<dbReference type="InterPro" id="IPR055377">
    <property type="entry name" value="GH3_M"/>
</dbReference>
<comment type="caution">
    <text evidence="5">The sequence shown here is derived from an EMBL/GenBank/DDBJ whole genome shotgun (WGS) entry which is preliminary data.</text>
</comment>
<dbReference type="InterPro" id="IPR055378">
    <property type="entry name" value="GH3_C"/>
</dbReference>
<dbReference type="Proteomes" id="UP001141552">
    <property type="component" value="Unassembled WGS sequence"/>
</dbReference>
<dbReference type="Pfam" id="PF23572">
    <property type="entry name" value="GH3_C"/>
    <property type="match status" value="1"/>
</dbReference>
<gene>
    <name evidence="5" type="ORF">Tsubulata_011822</name>
</gene>
<protein>
    <submittedName>
        <fullName evidence="5">Uncharacterized protein</fullName>
    </submittedName>
</protein>
<comment type="similarity">
    <text evidence="1">Belongs to the IAA-amido conjugating enzyme family.</text>
</comment>
<accession>A0A9Q0FE58</accession>
<evidence type="ECO:0000313" key="6">
    <source>
        <dbReference type="Proteomes" id="UP001141552"/>
    </source>
</evidence>
<dbReference type="Pfam" id="PF03321">
    <property type="entry name" value="GH3"/>
    <property type="match status" value="1"/>
</dbReference>
<evidence type="ECO:0000313" key="5">
    <source>
        <dbReference type="EMBL" id="KAJ4829134.1"/>
    </source>
</evidence>
<keyword evidence="2" id="KW-0436">Ligase</keyword>
<dbReference type="GO" id="GO:0016881">
    <property type="term" value="F:acid-amino acid ligase activity"/>
    <property type="evidence" value="ECO:0007669"/>
    <property type="project" value="TreeGrafter"/>
</dbReference>
<feature type="domain" description="GH3 middle" evidence="3">
    <location>
        <begin position="344"/>
        <end position="422"/>
    </location>
</feature>
<dbReference type="EMBL" id="JAKUCV010005986">
    <property type="protein sequence ID" value="KAJ4829134.1"/>
    <property type="molecule type" value="Genomic_DNA"/>
</dbReference>
<evidence type="ECO:0000256" key="1">
    <source>
        <dbReference type="ARBA" id="ARBA00008068"/>
    </source>
</evidence>
<dbReference type="Pfam" id="PF23571">
    <property type="entry name" value="GH3_M"/>
    <property type="match status" value="1"/>
</dbReference>
<evidence type="ECO:0000256" key="2">
    <source>
        <dbReference type="ARBA" id="ARBA00022598"/>
    </source>
</evidence>
<dbReference type="OrthoDB" id="810913at2759"/>
<dbReference type="AlphaFoldDB" id="A0A9Q0FE58"/>
<feature type="domain" description="GH3 C-terminal" evidence="4">
    <location>
        <begin position="434"/>
        <end position="558"/>
    </location>
</feature>
<dbReference type="PANTHER" id="PTHR31901">
    <property type="entry name" value="GH3 DOMAIN-CONTAINING PROTEIN"/>
    <property type="match status" value="1"/>
</dbReference>
<dbReference type="PANTHER" id="PTHR31901:SF44">
    <property type="entry name" value="INDOLE-3-ACETIC ACID-AMIDO SYNTHETASE GH3.6-RELATED"/>
    <property type="match status" value="1"/>
</dbReference>
<evidence type="ECO:0000259" key="3">
    <source>
        <dbReference type="Pfam" id="PF23571"/>
    </source>
</evidence>
<evidence type="ECO:0000259" key="4">
    <source>
        <dbReference type="Pfam" id="PF23572"/>
    </source>
</evidence>
<keyword evidence="6" id="KW-1185">Reference proteome</keyword>
<reference evidence="5" key="2">
    <citation type="journal article" date="2023" name="Plants (Basel)">
        <title>Annotation of the Turnera subulata (Passifloraceae) Draft Genome Reveals the S-Locus Evolved after the Divergence of Turneroideae from Passifloroideae in a Stepwise Manner.</title>
        <authorList>
            <person name="Henning P.M."/>
            <person name="Roalson E.H."/>
            <person name="Mir W."/>
            <person name="McCubbin A.G."/>
            <person name="Shore J.S."/>
        </authorList>
    </citation>
    <scope>NUCLEOTIDE SEQUENCE</scope>
    <source>
        <strain evidence="5">F60SS</strain>
    </source>
</reference>
<organism evidence="5 6">
    <name type="scientific">Turnera subulata</name>
    <dbReference type="NCBI Taxonomy" id="218843"/>
    <lineage>
        <taxon>Eukaryota</taxon>
        <taxon>Viridiplantae</taxon>
        <taxon>Streptophyta</taxon>
        <taxon>Embryophyta</taxon>
        <taxon>Tracheophyta</taxon>
        <taxon>Spermatophyta</taxon>
        <taxon>Magnoliopsida</taxon>
        <taxon>eudicotyledons</taxon>
        <taxon>Gunneridae</taxon>
        <taxon>Pentapetalae</taxon>
        <taxon>rosids</taxon>
        <taxon>fabids</taxon>
        <taxon>Malpighiales</taxon>
        <taxon>Passifloraceae</taxon>
        <taxon>Turnera</taxon>
    </lineage>
</organism>
<proteinExistence type="inferred from homology"/>
<dbReference type="InterPro" id="IPR004993">
    <property type="entry name" value="GH3"/>
</dbReference>
<name>A0A9Q0FE58_9ROSI</name>
<dbReference type="GO" id="GO:0005737">
    <property type="term" value="C:cytoplasm"/>
    <property type="evidence" value="ECO:0007669"/>
    <property type="project" value="TreeGrafter"/>
</dbReference>